<organism evidence="2 3">
    <name type="scientific">Actinomyces oris</name>
    <dbReference type="NCBI Taxonomy" id="544580"/>
    <lineage>
        <taxon>Bacteria</taxon>
        <taxon>Bacillati</taxon>
        <taxon>Actinomycetota</taxon>
        <taxon>Actinomycetes</taxon>
        <taxon>Actinomycetales</taxon>
        <taxon>Actinomycetaceae</taxon>
        <taxon>Actinomyces</taxon>
    </lineage>
</organism>
<dbReference type="AlphaFoldDB" id="A0A1Q8VJF8"/>
<name>A0A1Q8VJF8_9ACTO</name>
<feature type="compositionally biased region" description="Polar residues" evidence="1">
    <location>
        <begin position="1"/>
        <end position="15"/>
    </location>
</feature>
<sequence length="349" mass="35187">MNTRRNPLPAQSNGIPSPYGDRVGGRLRAGADTGAAGHGLTRRTAVLAVGTALTAALGGCGLRLGKGSPASLPSASAAETTRDGLARQAALISSTAGVVAQSGSADSTTTTLAEGVKQTADAQLETLGGVWQPWPSQVPSSYPTVAPVPSASAGASAQDLATALADGSTLARRAAIAAASEQDARLFTSLTVAWSLQHDLFKPPSSADTPRAEVAQGSKISSGLLTSYDAARYAMEELAARSDDPQRTRAIADAKAATSVVNAAVAAGTEDKRLSAYAAPSESTDPNVSTQVLWARQVWSNIVSSEVQEAGSAKASSPAREAAVTGAVDAARRATAWGADFSSLPGYAA</sequence>
<comment type="caution">
    <text evidence="2">The sequence shown here is derived from an EMBL/GenBank/DDBJ whole genome shotgun (WGS) entry which is preliminary data.</text>
</comment>
<dbReference type="RefSeq" id="WP_075418567.1">
    <property type="nucleotide sequence ID" value="NZ_MSKL01000025.1"/>
</dbReference>
<proteinExistence type="predicted"/>
<accession>A0A1Q8VJF8</accession>
<feature type="region of interest" description="Disordered" evidence="1">
    <location>
        <begin position="1"/>
        <end position="27"/>
    </location>
</feature>
<reference evidence="2 3" key="1">
    <citation type="submission" date="2016-12" db="EMBL/GenBank/DDBJ databases">
        <title>Genomic comparison of strains in the 'Actinomyces naeslundii' group.</title>
        <authorList>
            <person name="Mughal S.R."/>
            <person name="Do T."/>
            <person name="Gilbert S.C."/>
            <person name="Witherden E.A."/>
            <person name="Didelot X."/>
            <person name="Beighton D."/>
        </authorList>
    </citation>
    <scope>NUCLEOTIDE SEQUENCE [LARGE SCALE GENOMIC DNA]</scope>
    <source>
        <strain evidence="2 3">P6N</strain>
    </source>
</reference>
<evidence type="ECO:0000313" key="3">
    <source>
        <dbReference type="Proteomes" id="UP000186394"/>
    </source>
</evidence>
<evidence type="ECO:0000313" key="2">
    <source>
        <dbReference type="EMBL" id="OLO48223.1"/>
    </source>
</evidence>
<dbReference type="EMBL" id="MSKL01000025">
    <property type="protein sequence ID" value="OLO48223.1"/>
    <property type="molecule type" value="Genomic_DNA"/>
</dbReference>
<dbReference type="Proteomes" id="UP000186394">
    <property type="component" value="Unassembled WGS sequence"/>
</dbReference>
<protein>
    <submittedName>
        <fullName evidence="2">Tat pathway signal protein</fullName>
    </submittedName>
</protein>
<gene>
    <name evidence="2" type="ORF">BKH28_09455</name>
</gene>
<evidence type="ECO:0000256" key="1">
    <source>
        <dbReference type="SAM" id="MobiDB-lite"/>
    </source>
</evidence>